<comment type="subunit">
    <text evidence="9">Microtubule inner protein component of sperm flagellar doublet microtubules.</text>
</comment>
<evidence type="ECO:0000256" key="4">
    <source>
        <dbReference type="ARBA" id="ARBA00022846"/>
    </source>
</evidence>
<evidence type="ECO:0000256" key="2">
    <source>
        <dbReference type="ARBA" id="ARBA00006875"/>
    </source>
</evidence>
<evidence type="ECO:0000256" key="5">
    <source>
        <dbReference type="ARBA" id="ARBA00023054"/>
    </source>
</evidence>
<evidence type="ECO:0000256" key="8">
    <source>
        <dbReference type="ARBA" id="ARBA00023273"/>
    </source>
</evidence>
<evidence type="ECO:0000256" key="9">
    <source>
        <dbReference type="ARBA" id="ARBA00046435"/>
    </source>
</evidence>
<evidence type="ECO:0000256" key="1">
    <source>
        <dbReference type="ARBA" id="ARBA00004611"/>
    </source>
</evidence>
<accession>A0A8C6SH29</accession>
<dbReference type="Pfam" id="PF05914">
    <property type="entry name" value="RIB43A"/>
    <property type="match status" value="2"/>
</dbReference>
<comment type="similarity">
    <text evidence="2">Belongs to the RIB43A family.</text>
</comment>
<keyword evidence="5" id="KW-0175">Coiled coil</keyword>
<dbReference type="AlphaFoldDB" id="A0A8C6SH29"/>
<evidence type="ECO:0000313" key="11">
    <source>
        <dbReference type="Proteomes" id="UP000694523"/>
    </source>
</evidence>
<evidence type="ECO:0000256" key="7">
    <source>
        <dbReference type="ARBA" id="ARBA00023212"/>
    </source>
</evidence>
<keyword evidence="11" id="KW-1185">Reference proteome</keyword>
<evidence type="ECO:0000256" key="3">
    <source>
        <dbReference type="ARBA" id="ARBA00022490"/>
    </source>
</evidence>
<proteinExistence type="inferred from homology"/>
<keyword evidence="7" id="KW-0206">Cytoskeleton</keyword>
<comment type="subcellular location">
    <subcellularLocation>
        <location evidence="1">Cytoplasm</location>
        <location evidence="1">Cytoskeleton</location>
        <location evidence="1">Flagellum axoneme</location>
    </subcellularLocation>
</comment>
<evidence type="ECO:0000256" key="6">
    <source>
        <dbReference type="ARBA" id="ARBA00023069"/>
    </source>
</evidence>
<dbReference type="Proteomes" id="UP000694523">
    <property type="component" value="Unplaced"/>
</dbReference>
<keyword evidence="8" id="KW-0966">Cell projection</keyword>
<keyword evidence="3" id="KW-0963">Cytoplasm</keyword>
<protein>
    <submittedName>
        <fullName evidence="10">RIB43A domain with coiled-coils 2</fullName>
    </submittedName>
</protein>
<sequence length="305" mass="36246">IGTQTLCHPKLLQKVGHLVASLHVHRNTLVFEFSTDAERLYFSKVANILTNRQHKQQRETAQDIVRFRQQYQQPPDQREFDLNDSERYKNMSPEEAQMMIPGLAGEDPNSKDRQQRQREQLRDWLIQQQAERDGERHRQKMEGTTKPFYGQYFNNTALELQNLEMENRKATVIATKDYNLAMVRYKKQQRQEFSKTTEVLDFMDDPVTKDNSPQSIVDIERRETLKLKEFQKAQIEEKERNEEHYYDRIRIDSARAATLIERQQAKLNKQMRKHLDSTNLMLAETRRQLGAVSESFFSQFNTCSR</sequence>
<dbReference type="PANTHER" id="PTHR14517">
    <property type="entry name" value="RIB43A-RELATED"/>
    <property type="match status" value="1"/>
</dbReference>
<keyword evidence="6" id="KW-0969">Cilium</keyword>
<dbReference type="InterPro" id="IPR008805">
    <property type="entry name" value="RIB43A"/>
</dbReference>
<dbReference type="PANTHER" id="PTHR14517:SF10">
    <property type="entry name" value="RIB43A-LIKE WITH COILED-COILS PROTEIN 2"/>
    <property type="match status" value="1"/>
</dbReference>
<evidence type="ECO:0000313" key="10">
    <source>
        <dbReference type="Ensembl" id="ENSNMLP00000005265.1"/>
    </source>
</evidence>
<name>A0A8C6SH29_9GOBI</name>
<reference evidence="10" key="1">
    <citation type="submission" date="2025-08" db="UniProtKB">
        <authorList>
            <consortium name="Ensembl"/>
        </authorList>
    </citation>
    <scope>IDENTIFICATION</scope>
</reference>
<dbReference type="Ensembl" id="ENSNMLT00000006054.1">
    <property type="protein sequence ID" value="ENSNMLP00000005265.1"/>
    <property type="gene ID" value="ENSNMLG00000003847.1"/>
</dbReference>
<reference evidence="10" key="2">
    <citation type="submission" date="2025-09" db="UniProtKB">
        <authorList>
            <consortium name="Ensembl"/>
        </authorList>
    </citation>
    <scope>IDENTIFICATION</scope>
</reference>
<organism evidence="10 11">
    <name type="scientific">Neogobius melanostomus</name>
    <name type="common">round goby</name>
    <dbReference type="NCBI Taxonomy" id="47308"/>
    <lineage>
        <taxon>Eukaryota</taxon>
        <taxon>Metazoa</taxon>
        <taxon>Chordata</taxon>
        <taxon>Craniata</taxon>
        <taxon>Vertebrata</taxon>
        <taxon>Euteleostomi</taxon>
        <taxon>Actinopterygii</taxon>
        <taxon>Neopterygii</taxon>
        <taxon>Teleostei</taxon>
        <taxon>Neoteleostei</taxon>
        <taxon>Acanthomorphata</taxon>
        <taxon>Gobiaria</taxon>
        <taxon>Gobiiformes</taxon>
        <taxon>Gobioidei</taxon>
        <taxon>Gobiidae</taxon>
        <taxon>Benthophilinae</taxon>
        <taxon>Neogobiini</taxon>
        <taxon>Neogobius</taxon>
    </lineage>
</organism>
<keyword evidence="4" id="KW-0282">Flagellum</keyword>